<dbReference type="GO" id="GO:0007052">
    <property type="term" value="P:mitotic spindle organization"/>
    <property type="evidence" value="ECO:0007669"/>
    <property type="project" value="TreeGrafter"/>
</dbReference>
<comment type="caution">
    <text evidence="8">The sequence shown here is derived from an EMBL/GenBank/DDBJ whole genome shotgun (WGS) entry which is preliminary data.</text>
</comment>
<evidence type="ECO:0000313" key="9">
    <source>
        <dbReference type="Proteomes" id="UP001177744"/>
    </source>
</evidence>
<feature type="coiled-coil region" evidence="6">
    <location>
        <begin position="531"/>
        <end position="558"/>
    </location>
</feature>
<organism evidence="8 9">
    <name type="scientific">Cnephaeus nilssonii</name>
    <name type="common">Northern bat</name>
    <name type="synonym">Eptesicus nilssonii</name>
    <dbReference type="NCBI Taxonomy" id="3371016"/>
    <lineage>
        <taxon>Eukaryota</taxon>
        <taxon>Metazoa</taxon>
        <taxon>Chordata</taxon>
        <taxon>Craniata</taxon>
        <taxon>Vertebrata</taxon>
        <taxon>Euteleostomi</taxon>
        <taxon>Mammalia</taxon>
        <taxon>Eutheria</taxon>
        <taxon>Laurasiatheria</taxon>
        <taxon>Chiroptera</taxon>
        <taxon>Yangochiroptera</taxon>
        <taxon>Vespertilionidae</taxon>
        <taxon>Cnephaeus</taxon>
    </lineage>
</organism>
<feature type="region of interest" description="Disordered" evidence="7">
    <location>
        <begin position="655"/>
        <end position="684"/>
    </location>
</feature>
<feature type="compositionally biased region" description="Acidic residues" evidence="7">
    <location>
        <begin position="243"/>
        <end position="256"/>
    </location>
</feature>
<feature type="coiled-coil region" evidence="6">
    <location>
        <begin position="123"/>
        <end position="171"/>
    </location>
</feature>
<accession>A0AA40HVX0</accession>
<comment type="subcellular location">
    <subcellularLocation>
        <location evidence="1">Cytoplasm</location>
    </subcellularLocation>
</comment>
<keyword evidence="9" id="KW-1185">Reference proteome</keyword>
<feature type="compositionally biased region" description="Basic and acidic residues" evidence="7">
    <location>
        <begin position="277"/>
        <end position="288"/>
    </location>
</feature>
<dbReference type="PANTHER" id="PTHR47969:SF15">
    <property type="entry name" value="CHROMOSOME-ASSOCIATED KINESIN KIF4A-RELATED"/>
    <property type="match status" value="1"/>
</dbReference>
<sequence>MQRLSRGNAWEGRRSCALRTASLLEMKMSSGSPASGRPPSPGGLLDLAGSELVLKTGSTCKCLKESIQNNSSTLALGNQHAGPSVLSSALRPDNNIESISTSTTAKEQAMQGSCGRKDNKGALLALQSQVACLEEENEDFLAALEDAMEQYKLQSNQLREQQEDMAELRLELVQPGWGVGGGLLQGLTPGSFVPWPHTAPLAGAHSRVLGMVHPAWPGELGRGWSQAAGRGRGLDSSTSAASGEEDQEDEEGEGEEPPLRTLCWILHKKSKLSVEPSSRKDPELRLEEQVQQSWSPEGSKAQAQKKIRELPINIRLKEELTGELVRTGKAAQALNPKARGSCGSWRAGSPRTRGTVKLQEFCRRVAAAQSQVQVLREKQATAAGVAVGPEREAAAGARAEPAAHAAAAGPAAVAAARVDRAQRLERERSKPQHRVKELELRQEQQQKILRIKEEIAVFQRHSSCSGSVFTLEQQQKIQEKWSGQDMEKVQQQWRAPEELGEGMRKRAAILAKKEPLVQEKTGLESKRLRPSQALSEDIVSMSRRLEHLETELSEKSGQLCQGSAQSQQQIHWEIDALRQEKDSLLKQCLEIDGKLWQGSLLSPKGERMLFLLNEAMEALHKAIGYKNEAITSLQRVLWAMTWLLSQWEMNPSSCFPPEAPRPGQRRCPHRRLRPEHAKGKHSSL</sequence>
<dbReference type="GO" id="GO:0005875">
    <property type="term" value="C:microtubule associated complex"/>
    <property type="evidence" value="ECO:0007669"/>
    <property type="project" value="TreeGrafter"/>
</dbReference>
<evidence type="ECO:0000256" key="5">
    <source>
        <dbReference type="ARBA" id="ARBA00023054"/>
    </source>
</evidence>
<keyword evidence="4" id="KW-0067">ATP-binding</keyword>
<keyword evidence="2" id="KW-0963">Cytoplasm</keyword>
<dbReference type="PANTHER" id="PTHR47969">
    <property type="entry name" value="CHROMOSOME-ASSOCIATED KINESIN KIF4A-RELATED"/>
    <property type="match status" value="1"/>
</dbReference>
<evidence type="ECO:0000256" key="1">
    <source>
        <dbReference type="ARBA" id="ARBA00004496"/>
    </source>
</evidence>
<keyword evidence="3" id="KW-0547">Nucleotide-binding</keyword>
<gene>
    <name evidence="8" type="ORF">QTO34_001557</name>
</gene>
<evidence type="ECO:0000256" key="6">
    <source>
        <dbReference type="SAM" id="Coils"/>
    </source>
</evidence>
<dbReference type="InterPro" id="IPR027640">
    <property type="entry name" value="Kinesin-like_fam"/>
</dbReference>
<keyword evidence="5 6" id="KW-0175">Coiled coil</keyword>
<dbReference type="GO" id="GO:0005737">
    <property type="term" value="C:cytoplasm"/>
    <property type="evidence" value="ECO:0007669"/>
    <property type="project" value="UniProtKB-SubCell"/>
</dbReference>
<reference evidence="8" key="1">
    <citation type="submission" date="2023-06" db="EMBL/GenBank/DDBJ databases">
        <title>Reference genome for the Northern bat (Eptesicus nilssonii), a most northern bat species.</title>
        <authorList>
            <person name="Laine V.N."/>
            <person name="Pulliainen A.T."/>
            <person name="Lilley T.M."/>
        </authorList>
    </citation>
    <scope>NUCLEOTIDE SEQUENCE</scope>
    <source>
        <strain evidence="8">BLF_Eptnil</strain>
        <tissue evidence="8">Kidney</tissue>
    </source>
</reference>
<name>A0AA40HVX0_CNENI</name>
<feature type="region of interest" description="Disordered" evidence="7">
    <location>
        <begin position="274"/>
        <end position="304"/>
    </location>
</feature>
<evidence type="ECO:0000256" key="2">
    <source>
        <dbReference type="ARBA" id="ARBA00022490"/>
    </source>
</evidence>
<dbReference type="GO" id="GO:0051231">
    <property type="term" value="P:spindle elongation"/>
    <property type="evidence" value="ECO:0007669"/>
    <property type="project" value="TreeGrafter"/>
</dbReference>
<dbReference type="AlphaFoldDB" id="A0AA40HVX0"/>
<proteinExistence type="predicted"/>
<evidence type="ECO:0000256" key="3">
    <source>
        <dbReference type="ARBA" id="ARBA00022741"/>
    </source>
</evidence>
<evidence type="ECO:0000256" key="4">
    <source>
        <dbReference type="ARBA" id="ARBA00022840"/>
    </source>
</evidence>
<dbReference type="GO" id="GO:0003777">
    <property type="term" value="F:microtubule motor activity"/>
    <property type="evidence" value="ECO:0007669"/>
    <property type="project" value="InterPro"/>
</dbReference>
<evidence type="ECO:0000313" key="8">
    <source>
        <dbReference type="EMBL" id="KAK1338441.1"/>
    </source>
</evidence>
<dbReference type="EMBL" id="JAULJE010000010">
    <property type="protein sequence ID" value="KAK1338441.1"/>
    <property type="molecule type" value="Genomic_DNA"/>
</dbReference>
<feature type="region of interest" description="Disordered" evidence="7">
    <location>
        <begin position="223"/>
        <end position="259"/>
    </location>
</feature>
<protein>
    <submittedName>
        <fullName evidence="8">Uncharacterized protein</fullName>
    </submittedName>
</protein>
<dbReference type="Proteomes" id="UP001177744">
    <property type="component" value="Unassembled WGS sequence"/>
</dbReference>
<dbReference type="GO" id="GO:0005524">
    <property type="term" value="F:ATP binding"/>
    <property type="evidence" value="ECO:0007669"/>
    <property type="project" value="UniProtKB-KW"/>
</dbReference>
<dbReference type="GO" id="GO:0007018">
    <property type="term" value="P:microtubule-based movement"/>
    <property type="evidence" value="ECO:0007669"/>
    <property type="project" value="InterPro"/>
</dbReference>
<evidence type="ECO:0000256" key="7">
    <source>
        <dbReference type="SAM" id="MobiDB-lite"/>
    </source>
</evidence>
<feature type="compositionally biased region" description="Basic residues" evidence="7">
    <location>
        <begin position="663"/>
        <end position="684"/>
    </location>
</feature>